<dbReference type="Ensembl" id="ENSOTST00005043930.2">
    <property type="protein sequence ID" value="ENSOTSP00005040371.1"/>
    <property type="gene ID" value="ENSOTSG00005018547.2"/>
</dbReference>
<feature type="region of interest" description="Disordered" evidence="4">
    <location>
        <begin position="972"/>
        <end position="993"/>
    </location>
</feature>
<evidence type="ECO:0000256" key="3">
    <source>
        <dbReference type="SAM" id="Coils"/>
    </source>
</evidence>
<dbReference type="GO" id="GO:0042981">
    <property type="term" value="P:regulation of apoptotic process"/>
    <property type="evidence" value="ECO:0007669"/>
    <property type="project" value="InterPro"/>
</dbReference>
<dbReference type="SUPFAM" id="SSF47986">
    <property type="entry name" value="DEATH domain"/>
    <property type="match status" value="1"/>
</dbReference>
<dbReference type="InterPro" id="IPR008145">
    <property type="entry name" value="GK/Ca_channel_bsu"/>
</dbReference>
<evidence type="ECO:0000256" key="4">
    <source>
        <dbReference type="SAM" id="MobiDB-lite"/>
    </source>
</evidence>
<evidence type="ECO:0000313" key="10">
    <source>
        <dbReference type="Proteomes" id="UP000694402"/>
    </source>
</evidence>
<feature type="compositionally biased region" description="Low complexity" evidence="4">
    <location>
        <begin position="1312"/>
        <end position="1321"/>
    </location>
</feature>
<dbReference type="GeneTree" id="ENSGT00940000155303"/>
<feature type="coiled-coil region" evidence="3">
    <location>
        <begin position="194"/>
        <end position="277"/>
    </location>
</feature>
<evidence type="ECO:0000259" key="7">
    <source>
        <dbReference type="PROSITE" id="PS50106"/>
    </source>
</evidence>
<feature type="domain" description="PDZ" evidence="7">
    <location>
        <begin position="1528"/>
        <end position="1609"/>
    </location>
</feature>
<feature type="domain" description="Guanylate kinase-like" evidence="6">
    <location>
        <begin position="1764"/>
        <end position="1930"/>
    </location>
</feature>
<dbReference type="SUPFAM" id="SSF50156">
    <property type="entry name" value="PDZ domain-like"/>
    <property type="match status" value="4"/>
</dbReference>
<dbReference type="InterPro" id="IPR053004">
    <property type="entry name" value="MAGUK_Signaling_Regulators"/>
</dbReference>
<dbReference type="PANTHER" id="PTHR46360:SF1">
    <property type="entry name" value="DISKS LARGE HOMOLOG 5"/>
    <property type="match status" value="1"/>
</dbReference>
<dbReference type="Gene3D" id="2.30.42.10">
    <property type="match status" value="4"/>
</dbReference>
<dbReference type="CDD" id="cd11860">
    <property type="entry name" value="SH3_DLG5"/>
    <property type="match status" value="1"/>
</dbReference>
<proteinExistence type="predicted"/>
<dbReference type="CDD" id="cd01671">
    <property type="entry name" value="CARD"/>
    <property type="match status" value="1"/>
</dbReference>
<dbReference type="CDD" id="cd06767">
    <property type="entry name" value="PDZ3_DLG5-like"/>
    <property type="match status" value="1"/>
</dbReference>
<dbReference type="InterPro" id="IPR035537">
    <property type="entry name" value="DLG5_SH3"/>
</dbReference>
<dbReference type="SUPFAM" id="SSF50044">
    <property type="entry name" value="SH3-domain"/>
    <property type="match status" value="1"/>
</dbReference>
<feature type="region of interest" description="Disordered" evidence="4">
    <location>
        <begin position="1239"/>
        <end position="1278"/>
    </location>
</feature>
<dbReference type="Pfam" id="PF04822">
    <property type="entry name" value="Takusan"/>
    <property type="match status" value="1"/>
</dbReference>
<keyword evidence="1 2" id="KW-0728">SH3 domain</keyword>
<feature type="compositionally biased region" description="Low complexity" evidence="4">
    <location>
        <begin position="1257"/>
        <end position="1272"/>
    </location>
</feature>
<dbReference type="FunFam" id="2.30.42.10:FF:000152">
    <property type="entry name" value="disks large homolog 5 isoform X1"/>
    <property type="match status" value="1"/>
</dbReference>
<evidence type="ECO:0000256" key="2">
    <source>
        <dbReference type="PROSITE-ProRule" id="PRU00192"/>
    </source>
</evidence>
<sequence length="1944" mass="217253">MEPKHKELLDQCHQNLLDSITDADRLIELLILSGTLSQLDRFELDQNCSSSAEKVDQLLKMLVNKESDHFLELCVALEKTYPELYSAVFTNGGGPVDHSSGSTYSVLSTMPSDSESSSSLSSVGSPPGTGNGSASSPPPALNDNRPAGDNLHTILFQLRQVTRERDELRKRLALASPGTTFDDCRPNSKASHDYERLKNQCMGAMADLQTLQNQHTKTLKRCEEAVKEADFYHMLHSRVLGDQSQLKEELEVLRRDHAQLVREHNHLKQSCEELRRMHSDGQKEVADMRLQQQEVMRENGSSEVLNKLYDTAMDKLEGVRKEYDSLSKRYGEKVANHNTDLSRLEQAEEENRRLQKQMDTLLKQRDKAIHYQQHCSTSMRRFDSVQQELDKSSAQNKVLQREMERLQSEVMRCKNFQLKAVKDCEKFKEERDSVFNEYRLIMSERDQVIKELEKLQMALEAAEARLKNTSSERMVASEETEALRQKQDSATLDIERVNKEMEVLRKQYEAMSQELKEATQEAEVAKCRRDWAFQERDKIVAERESIRTLCDNLRRERDRAVSDLADALRNLDDMRKQKNDSSRELKEFKEKMESQLDKEARFCQLMAHSSHDSAIDTDSLEWETEVVEFEKDRDDMDLKALGFDIAEGVNDPYLPGDCGIFVTRVDRGSIADGRLRVNDWLLKLNDVNLTNKDRKQVVNAVLNGGGLINMVVRRRKSLGGRLVTPIHINLIGHKDSGIGLESGVFVTALVQGSPAAREGSLTVGDRLIAINGIALDNKSVTECETLLRNCRDSLSLSLMKFFPHSSSGQSIFESLRESSSNGRLSEVLSRNSLKHNSSTQTDIFCPDTGGGGSNGMGVYGDIRKPFSMVSLHSTSLRPSSDLGLGPPGRYGPSAFQECCSGSPYANAPPPPIPYDPSKPADCITMETTLERKQSGGTWPKVIVGGMSIAVDTTTAMTPTQLSIFKSPKQRKSIFNPDAFKPRPETAPQSSKMEFLSSSQLVALSPQPFKIESLSSSSTATPTPPTPPTRNDSFKFKHKQQSSSASDCTLTSDGDKGEAVAMVMGESSGERERDRNGNHYFLDGKVLTQRKSCDEDIGRTRGEEPEVKRPRPKSAPALRRRMTPQSITLPSFQFLWALLKSRMEYFSTLSAWELEPANYWPNALNRSSHLTSVFLPSNQCGNVLKPVCVVLSDSAHRGLAPCPAVTAVMRNPVYTVRSHRVHTNNCPSVSSQICQHHPQHQGRLSLDLSQKRPAADYSSSSSRSSNTSHGTNSLPSSARLGWSSNVQYRTERIKIPSTPRYPRSMLGSDRGSLSHSECSSPSLITPPHSPLNLETSSFASSQSQSSISTLPRFSVSPVPVGEQRKDRPYLEEPRNVIVHKGAEPLGISIVGGENGGIFVSKVTGGSIAHQAGLEYGDQLLEYNGINLRNATEQQARLIIGQQCDTITIMAQYNPHMYQLGNPSRSSSGLEPVSSQFTPQGSGATTPDNQSTIDTLSEQDEGTLTPSSKQTTPTTSPHSFISRKVCEPRVVTVLRAQGAELGLGLCGGNLRGVYVKSLEEDSPARGPEGLQPGDLILEYGSVNMKNKTVEEMYVEMLKPAETVTLRVQQRPDDFNMVKDTPGDGFYIRALYERTAEAELDLSFQKDDILYVDDTLPMGSFGSWMVWQLDENAQRIQRGQIPSKYMMDQELYRHSMTELKEDKDSKSLSAAARRSFFRRKHKHKRSGSKDGKELVAQDAISTDSIPFLEDCVSLAYQRVQKVVCVSSRPVVILGPLSDPVKDMLVKESPGKFCRCVLEVMKASQQAIERGVKDCLFIDYKRRSGHFDVTTVASIKEITEKDCHCLLDIAPHAIERLHSVHIYPIVIFIRYKNAKQIKEQKDPVYLRDKVSQKHSKEQFEVAQKIEQEYSTFFTGIVQGGSLPYICTQIITIVDQEQSKVLWTPLGCP</sequence>
<dbReference type="GO" id="GO:0035331">
    <property type="term" value="P:negative regulation of hippo signaling"/>
    <property type="evidence" value="ECO:0007669"/>
    <property type="project" value="TreeGrafter"/>
</dbReference>
<evidence type="ECO:0000313" key="9">
    <source>
        <dbReference type="Ensembl" id="ENSOTSP00005040371.1"/>
    </source>
</evidence>
<organism evidence="9 10">
    <name type="scientific">Oncorhynchus tshawytscha</name>
    <name type="common">Chinook salmon</name>
    <name type="synonym">Salmo tshawytscha</name>
    <dbReference type="NCBI Taxonomy" id="74940"/>
    <lineage>
        <taxon>Eukaryota</taxon>
        <taxon>Metazoa</taxon>
        <taxon>Chordata</taxon>
        <taxon>Craniata</taxon>
        <taxon>Vertebrata</taxon>
        <taxon>Euteleostomi</taxon>
        <taxon>Actinopterygii</taxon>
        <taxon>Neopterygii</taxon>
        <taxon>Teleostei</taxon>
        <taxon>Protacanthopterygii</taxon>
        <taxon>Salmoniformes</taxon>
        <taxon>Salmonidae</taxon>
        <taxon>Salmoninae</taxon>
        <taxon>Oncorhynchus</taxon>
    </lineage>
</organism>
<gene>
    <name evidence="9" type="primary">LOC112253181</name>
</gene>
<dbReference type="PROSITE" id="PS50106">
    <property type="entry name" value="PDZ"/>
    <property type="match status" value="4"/>
</dbReference>
<dbReference type="CDD" id="cd06764">
    <property type="entry name" value="PDZ1_DLG5-like"/>
    <property type="match status" value="1"/>
</dbReference>
<dbReference type="PROSITE" id="PS50002">
    <property type="entry name" value="SH3"/>
    <property type="match status" value="1"/>
</dbReference>
<dbReference type="SMART" id="SM00072">
    <property type="entry name" value="GuKc"/>
    <property type="match status" value="1"/>
</dbReference>
<dbReference type="Proteomes" id="UP000694402">
    <property type="component" value="Unassembled WGS sequence"/>
</dbReference>
<dbReference type="Gene3D" id="3.40.50.300">
    <property type="entry name" value="P-loop containing nucleotide triphosphate hydrolases"/>
    <property type="match status" value="1"/>
</dbReference>
<evidence type="ECO:0000259" key="5">
    <source>
        <dbReference type="PROSITE" id="PS50002"/>
    </source>
</evidence>
<dbReference type="InterPro" id="IPR008144">
    <property type="entry name" value="Guanylate_kin-like_dom"/>
</dbReference>
<feature type="domain" description="PDZ" evidence="7">
    <location>
        <begin position="626"/>
        <end position="716"/>
    </location>
</feature>
<feature type="region of interest" description="Disordered" evidence="4">
    <location>
        <begin position="1458"/>
        <end position="1518"/>
    </location>
</feature>
<dbReference type="CDD" id="cd06765">
    <property type="entry name" value="PDZ2_DLG5-like"/>
    <property type="match status" value="1"/>
</dbReference>
<feature type="compositionally biased region" description="Low complexity" evidence="4">
    <location>
        <begin position="108"/>
        <end position="125"/>
    </location>
</feature>
<dbReference type="InterPro" id="IPR036028">
    <property type="entry name" value="SH3-like_dom_sf"/>
</dbReference>
<dbReference type="Gene3D" id="1.10.533.10">
    <property type="entry name" value="Death Domain, Fas"/>
    <property type="match status" value="1"/>
</dbReference>
<protein>
    <recommendedName>
        <fullName evidence="11">Discs, large homolog 5a (Drosophila)</fullName>
    </recommendedName>
</protein>
<dbReference type="PROSITE" id="PS50209">
    <property type="entry name" value="CARD"/>
    <property type="match status" value="1"/>
</dbReference>
<feature type="compositionally biased region" description="Polar residues" evidence="4">
    <location>
        <begin position="1459"/>
        <end position="1494"/>
    </location>
</feature>
<dbReference type="PROSITE" id="PS50052">
    <property type="entry name" value="GUANYLATE_KINASE_2"/>
    <property type="match status" value="1"/>
</dbReference>
<feature type="region of interest" description="Disordered" evidence="4">
    <location>
        <begin position="1091"/>
        <end position="1119"/>
    </location>
</feature>
<dbReference type="Gene3D" id="2.30.30.40">
    <property type="entry name" value="SH3 Domains"/>
    <property type="match status" value="1"/>
</dbReference>
<dbReference type="InterPro" id="IPR027417">
    <property type="entry name" value="P-loop_NTPase"/>
</dbReference>
<dbReference type="PANTHER" id="PTHR46360">
    <property type="entry name" value="DISKS LARGE HOMOLOG 5"/>
    <property type="match status" value="1"/>
</dbReference>
<feature type="region of interest" description="Disordered" evidence="4">
    <location>
        <begin position="100"/>
        <end position="148"/>
    </location>
</feature>
<dbReference type="InterPro" id="IPR011029">
    <property type="entry name" value="DEATH-like_dom_sf"/>
</dbReference>
<feature type="compositionally biased region" description="Low complexity" evidence="4">
    <location>
        <begin position="1501"/>
        <end position="1515"/>
    </location>
</feature>
<name>A0A8C8FVV5_ONCTS</name>
<feature type="coiled-coil region" evidence="3">
    <location>
        <begin position="445"/>
        <end position="598"/>
    </location>
</feature>
<evidence type="ECO:0000256" key="1">
    <source>
        <dbReference type="ARBA" id="ARBA00022443"/>
    </source>
</evidence>
<dbReference type="InterPro" id="IPR001452">
    <property type="entry name" value="SH3_domain"/>
</dbReference>
<reference evidence="9" key="2">
    <citation type="submission" date="2025-09" db="UniProtKB">
        <authorList>
            <consortium name="Ensembl"/>
        </authorList>
    </citation>
    <scope>IDENTIFICATION</scope>
</reference>
<feature type="domain" description="CARD" evidence="8">
    <location>
        <begin position="1"/>
        <end position="92"/>
    </location>
</feature>
<feature type="region of interest" description="Disordered" evidence="4">
    <location>
        <begin position="1290"/>
        <end position="1339"/>
    </location>
</feature>
<dbReference type="SMART" id="SM00326">
    <property type="entry name" value="SH3"/>
    <property type="match status" value="1"/>
</dbReference>
<dbReference type="Pfam" id="PF00595">
    <property type="entry name" value="PDZ"/>
    <property type="match status" value="4"/>
</dbReference>
<feature type="domain" description="SH3" evidence="5">
    <location>
        <begin position="1620"/>
        <end position="1688"/>
    </location>
</feature>
<dbReference type="SMART" id="SM00228">
    <property type="entry name" value="PDZ"/>
    <property type="match status" value="4"/>
</dbReference>
<feature type="region of interest" description="Disordered" evidence="4">
    <location>
        <begin position="1012"/>
        <end position="1055"/>
    </location>
</feature>
<evidence type="ECO:0000259" key="8">
    <source>
        <dbReference type="PROSITE" id="PS50209"/>
    </source>
</evidence>
<reference evidence="9" key="1">
    <citation type="submission" date="2025-08" db="UniProtKB">
        <authorList>
            <consortium name="Ensembl"/>
        </authorList>
    </citation>
    <scope>IDENTIFICATION</scope>
</reference>
<dbReference type="InterPro" id="IPR001315">
    <property type="entry name" value="CARD"/>
</dbReference>
<dbReference type="FunFam" id="2.30.30.40:FF:000130">
    <property type="entry name" value="Discs large 5, isoform A"/>
    <property type="match status" value="1"/>
</dbReference>
<dbReference type="GO" id="GO:0005886">
    <property type="term" value="C:plasma membrane"/>
    <property type="evidence" value="ECO:0007669"/>
    <property type="project" value="TreeGrafter"/>
</dbReference>
<dbReference type="Pfam" id="PF00625">
    <property type="entry name" value="Guanylate_kin"/>
    <property type="match status" value="1"/>
</dbReference>
<dbReference type="SUPFAM" id="SSF52540">
    <property type="entry name" value="P-loop containing nucleoside triphosphate hydrolases"/>
    <property type="match status" value="1"/>
</dbReference>
<dbReference type="InterPro" id="IPR001478">
    <property type="entry name" value="PDZ"/>
</dbReference>
<evidence type="ECO:0000259" key="6">
    <source>
        <dbReference type="PROSITE" id="PS50052"/>
    </source>
</evidence>
<evidence type="ECO:0008006" key="11">
    <source>
        <dbReference type="Google" id="ProtNLM"/>
    </source>
</evidence>
<dbReference type="Pfam" id="PF16610">
    <property type="entry name" value="dbPDZ_assoc"/>
    <property type="match status" value="1"/>
</dbReference>
<keyword evidence="3" id="KW-0175">Coiled coil</keyword>
<feature type="coiled-coil region" evidence="3">
    <location>
        <begin position="309"/>
        <end position="416"/>
    </location>
</feature>
<dbReference type="InterPro" id="IPR036034">
    <property type="entry name" value="PDZ_sf"/>
</dbReference>
<feature type="compositionally biased region" description="Basic and acidic residues" evidence="4">
    <location>
        <begin position="1091"/>
        <end position="1108"/>
    </location>
</feature>
<feature type="domain" description="PDZ" evidence="7">
    <location>
        <begin position="711"/>
        <end position="802"/>
    </location>
</feature>
<keyword evidence="10" id="KW-1185">Reference proteome</keyword>
<accession>A0A8C8FVV5</accession>
<dbReference type="InterPro" id="IPR006907">
    <property type="entry name" value="DLG5_N"/>
</dbReference>
<feature type="domain" description="PDZ" evidence="7">
    <location>
        <begin position="1374"/>
        <end position="1453"/>
    </location>
</feature>